<name>A0A7I7K8A2_9MYCO</name>
<sequence length="115" mass="11909">MTTRSAARLALAAVLLCPIALISIGPVAAQPSPTPCAGDGRAVDPLTLMMGPDSLLDLPLQEPAPASSCEDRRKQCLSDAAQQGIYGERYVPVEAVQMCNEAYRACVNAPGVSGP</sequence>
<dbReference type="RefSeq" id="WP_098002179.1">
    <property type="nucleotide sequence ID" value="NZ_AP022563.1"/>
</dbReference>
<dbReference type="EMBL" id="AP022563">
    <property type="protein sequence ID" value="BBX19799.1"/>
    <property type="molecule type" value="Genomic_DNA"/>
</dbReference>
<accession>A0A7I7K8A2</accession>
<reference evidence="1 2" key="1">
    <citation type="journal article" date="2019" name="Emerg. Microbes Infect.">
        <title>Comprehensive subspecies identification of 175 nontuberculous mycobacteria species based on 7547 genomic profiles.</title>
        <authorList>
            <person name="Matsumoto Y."/>
            <person name="Kinjo T."/>
            <person name="Motooka D."/>
            <person name="Nabeya D."/>
            <person name="Jung N."/>
            <person name="Uechi K."/>
            <person name="Horii T."/>
            <person name="Iida T."/>
            <person name="Fujita J."/>
            <person name="Nakamura S."/>
        </authorList>
    </citation>
    <scope>NUCLEOTIDE SEQUENCE [LARGE SCALE GENOMIC DNA]</scope>
    <source>
        <strain evidence="1 2">JCM 6396</strain>
    </source>
</reference>
<gene>
    <name evidence="1" type="ORF">MDUV_46590</name>
</gene>
<evidence type="ECO:0000313" key="1">
    <source>
        <dbReference type="EMBL" id="BBX19799.1"/>
    </source>
</evidence>
<dbReference type="KEGG" id="mdu:MDUV_46590"/>
<proteinExistence type="predicted"/>
<evidence type="ECO:0000313" key="2">
    <source>
        <dbReference type="Proteomes" id="UP000467006"/>
    </source>
</evidence>
<organism evidence="1 2">
    <name type="scientific">Mycolicibacterium duvalii</name>
    <dbReference type="NCBI Taxonomy" id="39688"/>
    <lineage>
        <taxon>Bacteria</taxon>
        <taxon>Bacillati</taxon>
        <taxon>Actinomycetota</taxon>
        <taxon>Actinomycetes</taxon>
        <taxon>Mycobacteriales</taxon>
        <taxon>Mycobacteriaceae</taxon>
        <taxon>Mycolicibacterium</taxon>
    </lineage>
</organism>
<dbReference type="OrthoDB" id="4747433at2"/>
<dbReference type="AlphaFoldDB" id="A0A7I7K8A2"/>
<keyword evidence="2" id="KW-1185">Reference proteome</keyword>
<protein>
    <submittedName>
        <fullName evidence="1">Uncharacterized protein</fullName>
    </submittedName>
</protein>
<dbReference type="Proteomes" id="UP000467006">
    <property type="component" value="Chromosome"/>
</dbReference>